<gene>
    <name evidence="1" type="ORF">K7K06_11950</name>
</gene>
<sequence>MMIGIGPVQGVIVNSQPEESDQVRRNGILGRAIGLDAWEVAQYVTNIQRHDSGSGYAVHFSIETPDQVRKKVAGLDAALFIHTGPIDFEGSQKNHE</sequence>
<protein>
    <submittedName>
        <fullName evidence="1">Uncharacterized protein</fullName>
    </submittedName>
</protein>
<keyword evidence="2" id="KW-1185">Reference proteome</keyword>
<proteinExistence type="predicted"/>
<reference evidence="1" key="1">
    <citation type="submission" date="2021-08" db="EMBL/GenBank/DDBJ databases">
        <title>Characterization of Pseudomonas fragariae.</title>
        <authorList>
            <person name="Carvalho R."/>
            <person name="Marin M."/>
        </authorList>
    </citation>
    <scope>NUCLEOTIDE SEQUENCE</scope>
    <source>
        <strain evidence="1">17</strain>
    </source>
</reference>
<organism evidence="1 2">
    <name type="scientific">Pseudomonas fragariae</name>
    <name type="common">ex Marin et al. 2024</name>
    <dbReference type="NCBI Taxonomy" id="3080056"/>
    <lineage>
        <taxon>Bacteria</taxon>
        <taxon>Pseudomonadati</taxon>
        <taxon>Pseudomonadota</taxon>
        <taxon>Gammaproteobacteria</taxon>
        <taxon>Pseudomonadales</taxon>
        <taxon>Pseudomonadaceae</taxon>
        <taxon>Pseudomonas</taxon>
    </lineage>
</organism>
<dbReference type="EMBL" id="JAINZM010000011">
    <property type="protein sequence ID" value="MCW6056363.1"/>
    <property type="molecule type" value="Genomic_DNA"/>
</dbReference>
<accession>A0ABT3LIT1</accession>
<evidence type="ECO:0000313" key="2">
    <source>
        <dbReference type="Proteomes" id="UP001142690"/>
    </source>
</evidence>
<dbReference type="Proteomes" id="UP001142690">
    <property type="component" value="Unassembled WGS sequence"/>
</dbReference>
<evidence type="ECO:0000313" key="1">
    <source>
        <dbReference type="EMBL" id="MCW6056363.1"/>
    </source>
</evidence>
<name>A0ABT3LIT1_9PSED</name>
<comment type="caution">
    <text evidence="1">The sequence shown here is derived from an EMBL/GenBank/DDBJ whole genome shotgun (WGS) entry which is preliminary data.</text>
</comment>